<dbReference type="SMART" id="SM00109">
    <property type="entry name" value="C1"/>
    <property type="match status" value="2"/>
</dbReference>
<dbReference type="Gene3D" id="3.40.50.10330">
    <property type="entry name" value="Probable inorganic polyphosphate/atp-NAD kinase, domain 1"/>
    <property type="match status" value="1"/>
</dbReference>
<dbReference type="PANTHER" id="PTHR11255">
    <property type="entry name" value="DIACYLGLYCEROL KINASE"/>
    <property type="match status" value="1"/>
</dbReference>
<gene>
    <name evidence="17" type="ORF">P43SY_005799</name>
</gene>
<evidence type="ECO:0000256" key="10">
    <source>
        <dbReference type="ARBA" id="ARBA00022840"/>
    </source>
</evidence>
<dbReference type="GO" id="GO:0008270">
    <property type="term" value="F:zinc ion binding"/>
    <property type="evidence" value="ECO:0007669"/>
    <property type="project" value="UniProtKB-KW"/>
</dbReference>
<dbReference type="EMBL" id="JAKCXM010000002">
    <property type="protein sequence ID" value="KAJ0409905.1"/>
    <property type="molecule type" value="Genomic_DNA"/>
</dbReference>
<feature type="domain" description="DAGKc" evidence="16">
    <location>
        <begin position="433"/>
        <end position="567"/>
    </location>
</feature>
<comment type="subcellular location">
    <subcellularLocation>
        <location evidence="1">Membrane</location>
    </subcellularLocation>
</comment>
<keyword evidence="5" id="KW-0677">Repeat</keyword>
<evidence type="ECO:0000256" key="9">
    <source>
        <dbReference type="ARBA" id="ARBA00022833"/>
    </source>
</evidence>
<feature type="compositionally biased region" description="Acidic residues" evidence="13">
    <location>
        <begin position="667"/>
        <end position="695"/>
    </location>
</feature>
<dbReference type="FunFam" id="3.40.50.10330:FF:000042">
    <property type="entry name" value="Diacylglycerol kinase"/>
    <property type="match status" value="1"/>
</dbReference>
<comment type="catalytic activity">
    <reaction evidence="12">
        <text>a 1,2-diacyl-sn-glycerol + ATP = a 1,2-diacyl-sn-glycero-3-phosphate + ADP + H(+)</text>
        <dbReference type="Rhea" id="RHEA:10272"/>
        <dbReference type="ChEBI" id="CHEBI:15378"/>
        <dbReference type="ChEBI" id="CHEBI:17815"/>
        <dbReference type="ChEBI" id="CHEBI:30616"/>
        <dbReference type="ChEBI" id="CHEBI:58608"/>
        <dbReference type="ChEBI" id="CHEBI:456216"/>
        <dbReference type="EC" id="2.7.1.107"/>
    </reaction>
</comment>
<evidence type="ECO:0000256" key="1">
    <source>
        <dbReference type="ARBA" id="ARBA00004370"/>
    </source>
</evidence>
<feature type="compositionally biased region" description="Low complexity" evidence="13">
    <location>
        <begin position="173"/>
        <end position="183"/>
    </location>
</feature>
<feature type="domain" description="Phorbol-ester/DAG-type" evidence="15">
    <location>
        <begin position="65"/>
        <end position="115"/>
    </location>
</feature>
<dbReference type="EC" id="2.7.1.107" evidence="12"/>
<protein>
    <recommendedName>
        <fullName evidence="12">Diacylglycerol kinase</fullName>
        <shortName evidence="12">DAG kinase</shortName>
        <ecNumber evidence="12">2.7.1.107</ecNumber>
    </recommendedName>
</protein>
<dbReference type="GO" id="GO:0016020">
    <property type="term" value="C:membrane"/>
    <property type="evidence" value="ECO:0007669"/>
    <property type="project" value="UniProtKB-SubCell"/>
</dbReference>
<evidence type="ECO:0000256" key="8">
    <source>
        <dbReference type="ARBA" id="ARBA00022777"/>
    </source>
</evidence>
<keyword evidence="18" id="KW-1185">Reference proteome</keyword>
<keyword evidence="4" id="KW-0479">Metal-binding</keyword>
<keyword evidence="10 12" id="KW-0067">ATP-binding</keyword>
<sequence>MDSLGDGLVDPTSSFVPAEAMELFQRIGSIVVALGVALFLFLLLRKFVFFLTWRRFRDGPYVIGYHQWRPGNLAGPHWCNICESIVYGIRSYVVTCDICGMFAHAQCAAATARLRAAGSSAPASLYASPSASPNASGASTADHATGSDGLATRRVACKEAATAPPLPSPVASPPVSNDPAPLTLALPAPRQQHLWIKGNIDPMDTCSICGLFCGSILALSGLKCAWCHMRVHEKCFQTYRRRPHHHHHHHQRPYHMLKHCDFGRHANLILPPSAVTLKDAAAPSSLSSKSQRALSSVRSAAQLAVNKMSNIRLRRSVATPPTTPPVAIDMKPPADGASTSSTAPSSPCVSPQQSLTPLADAPFLPIRLESSDTAGTSSAPSSAPPSPQIRAISGDDALLPPLLPSVTPPASTDKASTLASSVELLPFEIVPPKDTTPLLVFINSRSGGQLGLHVLRQIRRWLNPIQIYDLSHQTPIAPLLQFKDIPRLRILVCGGDGTVGWVLGALDEIGAPRQPPIAILPLGTGNDLARVLGWGSGYSTKDVSDLLAEVEAAHVSLLDRWRVEIDGKKRAVCNNYLGVGVDAQVALEFHEQRERSPGLFMSQFVNKLWYSQFGAKNFLVRTCAGLPSKITLECDGKVITLPDGTEGVILLNINSYGGGSTLWHEDSDSDSDEDDDNSETDDDAEDDATETDDGSLSDGDVVPPRLRLGPSSPHDGMLDVVAVYGTLHLGQMQVGLSKAVRLCQAKHVKIRLLERLPIQIDGEPWQQDPCDVDISFHQQAFMLSRTVQERDFVTRKVGEVLDWAENTGVIASSQRDVLLAEIARRVADSNDGAALGLGGPPAGVVAAAQLSAARRVVAARRRHLPRPYAALSSSGASTSSSSTHPPPPSPALRRRPRRQDSAASTSSETN</sequence>
<evidence type="ECO:0000313" key="18">
    <source>
        <dbReference type="Proteomes" id="UP001209570"/>
    </source>
</evidence>
<keyword evidence="6 12" id="KW-0547">Nucleotide-binding</keyword>
<keyword evidence="3 12" id="KW-0808">Transferase</keyword>
<dbReference type="PANTHER" id="PTHR11255:SF54">
    <property type="entry name" value="DIACYLGLYCEROL KINASE THETA"/>
    <property type="match status" value="1"/>
</dbReference>
<evidence type="ECO:0000256" key="11">
    <source>
        <dbReference type="ARBA" id="ARBA00023136"/>
    </source>
</evidence>
<keyword evidence="14" id="KW-1133">Transmembrane helix</keyword>
<dbReference type="CDD" id="cd20805">
    <property type="entry name" value="C1_DGK_rpt2"/>
    <property type="match status" value="1"/>
</dbReference>
<reference evidence="17" key="1">
    <citation type="submission" date="2021-12" db="EMBL/GenBank/DDBJ databases">
        <title>Prjna785345.</title>
        <authorList>
            <person name="Rujirawat T."/>
            <person name="Krajaejun T."/>
        </authorList>
    </citation>
    <scope>NUCLEOTIDE SEQUENCE</scope>
    <source>
        <strain evidence="17">Pi057C3</strain>
    </source>
</reference>
<evidence type="ECO:0000259" key="15">
    <source>
        <dbReference type="PROSITE" id="PS50081"/>
    </source>
</evidence>
<feature type="compositionally biased region" description="Low complexity" evidence="13">
    <location>
        <begin position="337"/>
        <end position="347"/>
    </location>
</feature>
<dbReference type="AlphaFoldDB" id="A0AAD5LR44"/>
<dbReference type="InterPro" id="IPR037607">
    <property type="entry name" value="DGK"/>
</dbReference>
<evidence type="ECO:0000256" key="5">
    <source>
        <dbReference type="ARBA" id="ARBA00022737"/>
    </source>
</evidence>
<keyword evidence="9" id="KW-0862">Zinc</keyword>
<dbReference type="PROSITE" id="PS50081">
    <property type="entry name" value="ZF_DAG_PE_2"/>
    <property type="match status" value="2"/>
</dbReference>
<feature type="domain" description="Phorbol-ester/DAG-type" evidence="15">
    <location>
        <begin position="192"/>
        <end position="243"/>
    </location>
</feature>
<dbReference type="PROSITE" id="PS50146">
    <property type="entry name" value="DAGK"/>
    <property type="match status" value="1"/>
</dbReference>
<dbReference type="Pfam" id="PF00781">
    <property type="entry name" value="DAGK_cat"/>
    <property type="match status" value="1"/>
</dbReference>
<dbReference type="SUPFAM" id="SSF111331">
    <property type="entry name" value="NAD kinase/diacylglycerol kinase-like"/>
    <property type="match status" value="1"/>
</dbReference>
<dbReference type="InterPro" id="IPR000756">
    <property type="entry name" value="Diacylglycerol_kin_accessory"/>
</dbReference>
<evidence type="ECO:0000259" key="16">
    <source>
        <dbReference type="PROSITE" id="PS50146"/>
    </source>
</evidence>
<feature type="region of interest" description="Disordered" evidence="13">
    <location>
        <begin position="662"/>
        <end position="711"/>
    </location>
</feature>
<accession>A0AAD5LR44</accession>
<evidence type="ECO:0000256" key="12">
    <source>
        <dbReference type="RuleBase" id="RU361128"/>
    </source>
</evidence>
<comment type="similarity">
    <text evidence="2 12">Belongs to the eukaryotic diacylglycerol kinase family.</text>
</comment>
<keyword evidence="11 14" id="KW-0472">Membrane</keyword>
<dbReference type="GO" id="GO:0007200">
    <property type="term" value="P:phospholipase C-activating G protein-coupled receptor signaling pathway"/>
    <property type="evidence" value="ECO:0007669"/>
    <property type="project" value="InterPro"/>
</dbReference>
<organism evidence="17 18">
    <name type="scientific">Pythium insidiosum</name>
    <name type="common">Pythiosis disease agent</name>
    <dbReference type="NCBI Taxonomy" id="114742"/>
    <lineage>
        <taxon>Eukaryota</taxon>
        <taxon>Sar</taxon>
        <taxon>Stramenopiles</taxon>
        <taxon>Oomycota</taxon>
        <taxon>Peronosporomycetes</taxon>
        <taxon>Pythiales</taxon>
        <taxon>Pythiaceae</taxon>
        <taxon>Pythium</taxon>
    </lineage>
</organism>
<evidence type="ECO:0000256" key="6">
    <source>
        <dbReference type="ARBA" id="ARBA00022741"/>
    </source>
</evidence>
<dbReference type="SMART" id="SM00045">
    <property type="entry name" value="DAGKa"/>
    <property type="match status" value="1"/>
</dbReference>
<keyword evidence="7" id="KW-0863">Zinc-finger</keyword>
<feature type="region of interest" description="Disordered" evidence="13">
    <location>
        <begin position="867"/>
        <end position="910"/>
    </location>
</feature>
<evidence type="ECO:0000313" key="17">
    <source>
        <dbReference type="EMBL" id="KAJ0409905.1"/>
    </source>
</evidence>
<dbReference type="Proteomes" id="UP001209570">
    <property type="component" value="Unassembled WGS sequence"/>
</dbReference>
<proteinExistence type="inferred from homology"/>
<keyword evidence="14" id="KW-0812">Transmembrane</keyword>
<comment type="caution">
    <text evidence="17">The sequence shown here is derived from an EMBL/GenBank/DDBJ whole genome shotgun (WGS) entry which is preliminary data.</text>
</comment>
<evidence type="ECO:0000256" key="3">
    <source>
        <dbReference type="ARBA" id="ARBA00022679"/>
    </source>
</evidence>
<dbReference type="SUPFAM" id="SSF57889">
    <property type="entry name" value="Cysteine-rich domain"/>
    <property type="match status" value="2"/>
</dbReference>
<dbReference type="InterPro" id="IPR017438">
    <property type="entry name" value="ATP-NAD_kinase_N"/>
</dbReference>
<dbReference type="Pfam" id="PF00609">
    <property type="entry name" value="DAGK_acc"/>
    <property type="match status" value="1"/>
</dbReference>
<evidence type="ECO:0000256" key="13">
    <source>
        <dbReference type="SAM" id="MobiDB-lite"/>
    </source>
</evidence>
<dbReference type="InterPro" id="IPR016064">
    <property type="entry name" value="NAD/diacylglycerol_kinase_sf"/>
</dbReference>
<name>A0AAD5LR44_PYTIN</name>
<keyword evidence="8 12" id="KW-0418">Kinase</keyword>
<feature type="region of interest" description="Disordered" evidence="13">
    <location>
        <begin position="314"/>
        <end position="354"/>
    </location>
</feature>
<dbReference type="SMART" id="SM00046">
    <property type="entry name" value="DAGKc"/>
    <property type="match status" value="1"/>
</dbReference>
<feature type="region of interest" description="Disordered" evidence="13">
    <location>
        <begin position="163"/>
        <end position="183"/>
    </location>
</feature>
<dbReference type="Gene3D" id="3.30.60.20">
    <property type="match status" value="2"/>
</dbReference>
<evidence type="ECO:0000256" key="14">
    <source>
        <dbReference type="SAM" id="Phobius"/>
    </source>
</evidence>
<dbReference type="InterPro" id="IPR002219">
    <property type="entry name" value="PKC_DAG/PE"/>
</dbReference>
<dbReference type="InterPro" id="IPR001206">
    <property type="entry name" value="Diacylglycerol_kinase_cat_dom"/>
</dbReference>
<feature type="compositionally biased region" description="Low complexity" evidence="13">
    <location>
        <begin position="869"/>
        <end position="883"/>
    </location>
</feature>
<dbReference type="Pfam" id="PF00130">
    <property type="entry name" value="C1_1"/>
    <property type="match status" value="2"/>
</dbReference>
<dbReference type="GO" id="GO:0005524">
    <property type="term" value="F:ATP binding"/>
    <property type="evidence" value="ECO:0007669"/>
    <property type="project" value="UniProtKB-KW"/>
</dbReference>
<feature type="transmembrane region" description="Helical" evidence="14">
    <location>
        <begin position="23"/>
        <end position="44"/>
    </location>
</feature>
<evidence type="ECO:0000256" key="4">
    <source>
        <dbReference type="ARBA" id="ARBA00022723"/>
    </source>
</evidence>
<feature type="region of interest" description="Disordered" evidence="13">
    <location>
        <begin position="370"/>
        <end position="393"/>
    </location>
</feature>
<dbReference type="InterPro" id="IPR046349">
    <property type="entry name" value="C1-like_sf"/>
</dbReference>
<dbReference type="GO" id="GO:0004143">
    <property type="term" value="F:ATP-dependent diacylglycerol kinase activity"/>
    <property type="evidence" value="ECO:0007669"/>
    <property type="project" value="UniProtKB-EC"/>
</dbReference>
<evidence type="ECO:0000256" key="2">
    <source>
        <dbReference type="ARBA" id="ARBA00009280"/>
    </source>
</evidence>
<evidence type="ECO:0000256" key="7">
    <source>
        <dbReference type="ARBA" id="ARBA00022771"/>
    </source>
</evidence>
<dbReference type="Gene3D" id="2.60.200.40">
    <property type="match status" value="2"/>
</dbReference>